<dbReference type="Gene3D" id="3.10.180.10">
    <property type="entry name" value="2,3-Dihydroxybiphenyl 1,2-Dioxygenase, domain 1"/>
    <property type="match status" value="1"/>
</dbReference>
<dbReference type="Proteomes" id="UP001174210">
    <property type="component" value="Unassembled WGS sequence"/>
</dbReference>
<evidence type="ECO:0000313" key="4">
    <source>
        <dbReference type="Proteomes" id="UP001174210"/>
    </source>
</evidence>
<evidence type="ECO:0000256" key="1">
    <source>
        <dbReference type="ARBA" id="ARBA00022723"/>
    </source>
</evidence>
<dbReference type="PANTHER" id="PTHR43048:SF4">
    <property type="entry name" value="RING-CLEAVING DIOXYGENASE-RELATED"/>
    <property type="match status" value="1"/>
</dbReference>
<proteinExistence type="predicted"/>
<dbReference type="RefSeq" id="WP_301215250.1">
    <property type="nucleotide sequence ID" value="NZ_JAROCB010000001.1"/>
</dbReference>
<dbReference type="InterPro" id="IPR051785">
    <property type="entry name" value="MMCE/EMCE_epimerase"/>
</dbReference>
<evidence type="ECO:0000313" key="3">
    <source>
        <dbReference type="EMBL" id="MDN4595769.1"/>
    </source>
</evidence>
<sequence>MTVSLQYSQITVLDPEESLAFYRDALGLDVLQDVTSGDHRWVTLGVAGGDDAAVVLSDAYAGRSQADGDALQQLVVKGAMSPIVFRSDDIDAAFERVRAAGAEVLQEPIDQPWGPRDCAFRDPSGNMVRILQSTRAEQDA</sequence>
<dbReference type="Pfam" id="PF00903">
    <property type="entry name" value="Glyoxalase"/>
    <property type="match status" value="1"/>
</dbReference>
<feature type="domain" description="VOC" evidence="2">
    <location>
        <begin position="4"/>
        <end position="133"/>
    </location>
</feature>
<name>A0ABT8IUM7_9MICO</name>
<protein>
    <submittedName>
        <fullName evidence="3">VOC family protein</fullName>
    </submittedName>
</protein>
<accession>A0ABT8IUM7</accession>
<keyword evidence="1" id="KW-0479">Metal-binding</keyword>
<keyword evidence="4" id="KW-1185">Reference proteome</keyword>
<dbReference type="EMBL" id="JAROCB010000001">
    <property type="protein sequence ID" value="MDN4595769.1"/>
    <property type="molecule type" value="Genomic_DNA"/>
</dbReference>
<dbReference type="PROSITE" id="PS51819">
    <property type="entry name" value="VOC"/>
    <property type="match status" value="1"/>
</dbReference>
<dbReference type="InterPro" id="IPR029068">
    <property type="entry name" value="Glyas_Bleomycin-R_OHBP_Dase"/>
</dbReference>
<comment type="caution">
    <text evidence="3">The sequence shown here is derived from an EMBL/GenBank/DDBJ whole genome shotgun (WGS) entry which is preliminary data.</text>
</comment>
<reference evidence="3" key="1">
    <citation type="submission" date="2023-03" db="EMBL/GenBank/DDBJ databases">
        <title>MT1 and MT2 Draft Genomes of Novel Species.</title>
        <authorList>
            <person name="Venkateswaran K."/>
        </authorList>
    </citation>
    <scope>NUCLEOTIDE SEQUENCE</scope>
    <source>
        <strain evidence="3">F6_8S_P_1A</strain>
    </source>
</reference>
<evidence type="ECO:0000259" key="2">
    <source>
        <dbReference type="PROSITE" id="PS51819"/>
    </source>
</evidence>
<gene>
    <name evidence="3" type="ORF">P5G59_01315</name>
</gene>
<dbReference type="InterPro" id="IPR004360">
    <property type="entry name" value="Glyas_Fos-R_dOase_dom"/>
</dbReference>
<dbReference type="PANTHER" id="PTHR43048">
    <property type="entry name" value="METHYLMALONYL-COA EPIMERASE"/>
    <property type="match status" value="1"/>
</dbReference>
<dbReference type="InterPro" id="IPR037523">
    <property type="entry name" value="VOC_core"/>
</dbReference>
<dbReference type="SUPFAM" id="SSF54593">
    <property type="entry name" value="Glyoxalase/Bleomycin resistance protein/Dihydroxybiphenyl dioxygenase"/>
    <property type="match status" value="1"/>
</dbReference>
<organism evidence="3 4">
    <name type="scientific">Leifsonia virtsii</name>
    <dbReference type="NCBI Taxonomy" id="3035915"/>
    <lineage>
        <taxon>Bacteria</taxon>
        <taxon>Bacillati</taxon>
        <taxon>Actinomycetota</taxon>
        <taxon>Actinomycetes</taxon>
        <taxon>Micrococcales</taxon>
        <taxon>Microbacteriaceae</taxon>
        <taxon>Leifsonia</taxon>
    </lineage>
</organism>